<dbReference type="GO" id="GO:0003676">
    <property type="term" value="F:nucleic acid binding"/>
    <property type="evidence" value="ECO:0007669"/>
    <property type="project" value="InterPro"/>
</dbReference>
<evidence type="ECO:0000259" key="1">
    <source>
        <dbReference type="Pfam" id="PF13358"/>
    </source>
</evidence>
<dbReference type="Proteomes" id="UP000054630">
    <property type="component" value="Unassembled WGS sequence"/>
</dbReference>
<sequence>MFWASFFGNEKGPSLFWEKEWGSITSSSYSDRIVPLIHGMVTSEPRLSVMQDNAPPHKAARTTEEFRERAIAPIEWPPLSPDLNPIEA</sequence>
<keyword evidence="3" id="KW-1185">Reference proteome</keyword>
<protein>
    <recommendedName>
        <fullName evidence="1">Tc1-like transposase DDE domain-containing protein</fullName>
    </recommendedName>
</protein>
<name>A0A0V0RB03_9BILA</name>
<dbReference type="OrthoDB" id="5771148at2759"/>
<feature type="domain" description="Tc1-like transposase DDE" evidence="1">
    <location>
        <begin position="10"/>
        <end position="87"/>
    </location>
</feature>
<feature type="non-terminal residue" evidence="2">
    <location>
        <position position="88"/>
    </location>
</feature>
<dbReference type="Gene3D" id="3.30.420.10">
    <property type="entry name" value="Ribonuclease H-like superfamily/Ribonuclease H"/>
    <property type="match status" value="1"/>
</dbReference>
<dbReference type="EMBL" id="JYDL01001686">
    <property type="protein sequence ID" value="KRX11659.1"/>
    <property type="molecule type" value="Genomic_DNA"/>
</dbReference>
<gene>
    <name evidence="2" type="ORF">T07_12903</name>
</gene>
<accession>A0A0V0RB03</accession>
<reference evidence="2 3" key="1">
    <citation type="submission" date="2015-01" db="EMBL/GenBank/DDBJ databases">
        <title>Evolution of Trichinella species and genotypes.</title>
        <authorList>
            <person name="Korhonen P.K."/>
            <person name="Edoardo P."/>
            <person name="Giuseppe L.R."/>
            <person name="Gasser R.B."/>
        </authorList>
    </citation>
    <scope>NUCLEOTIDE SEQUENCE [LARGE SCALE GENOMIC DNA]</scope>
    <source>
        <strain evidence="2">ISS37</strain>
    </source>
</reference>
<organism evidence="2 3">
    <name type="scientific">Trichinella nelsoni</name>
    <dbReference type="NCBI Taxonomy" id="6336"/>
    <lineage>
        <taxon>Eukaryota</taxon>
        <taxon>Metazoa</taxon>
        <taxon>Ecdysozoa</taxon>
        <taxon>Nematoda</taxon>
        <taxon>Enoplea</taxon>
        <taxon>Dorylaimia</taxon>
        <taxon>Trichinellida</taxon>
        <taxon>Trichinellidae</taxon>
        <taxon>Trichinella</taxon>
    </lineage>
</organism>
<proteinExistence type="predicted"/>
<evidence type="ECO:0000313" key="2">
    <source>
        <dbReference type="EMBL" id="KRX11659.1"/>
    </source>
</evidence>
<dbReference type="AlphaFoldDB" id="A0A0V0RB03"/>
<comment type="caution">
    <text evidence="2">The sequence shown here is derived from an EMBL/GenBank/DDBJ whole genome shotgun (WGS) entry which is preliminary data.</text>
</comment>
<dbReference type="InterPro" id="IPR036397">
    <property type="entry name" value="RNaseH_sf"/>
</dbReference>
<evidence type="ECO:0000313" key="3">
    <source>
        <dbReference type="Proteomes" id="UP000054630"/>
    </source>
</evidence>
<dbReference type="Pfam" id="PF13358">
    <property type="entry name" value="DDE_3"/>
    <property type="match status" value="1"/>
</dbReference>
<dbReference type="InterPro" id="IPR038717">
    <property type="entry name" value="Tc1-like_DDE_dom"/>
</dbReference>